<evidence type="ECO:0000313" key="3">
    <source>
        <dbReference type="Proteomes" id="UP001500742"/>
    </source>
</evidence>
<dbReference type="NCBIfam" id="NF033573">
    <property type="entry name" value="transpos_IS200"/>
    <property type="match status" value="1"/>
</dbReference>
<dbReference type="Gene3D" id="3.30.70.1290">
    <property type="entry name" value="Transposase IS200-like"/>
    <property type="match status" value="1"/>
</dbReference>
<organism evidence="2 3">
    <name type="scientific">Mucilaginibacter dorajii</name>
    <dbReference type="NCBI Taxonomy" id="692994"/>
    <lineage>
        <taxon>Bacteria</taxon>
        <taxon>Pseudomonadati</taxon>
        <taxon>Bacteroidota</taxon>
        <taxon>Sphingobacteriia</taxon>
        <taxon>Sphingobacteriales</taxon>
        <taxon>Sphingobacteriaceae</taxon>
        <taxon>Mucilaginibacter</taxon>
    </lineage>
</organism>
<dbReference type="RefSeq" id="WP_259092860.1">
    <property type="nucleotide sequence ID" value="NZ_BAAAZC010000002.1"/>
</dbReference>
<dbReference type="PANTHER" id="PTHR33360:SF2">
    <property type="entry name" value="TRANSPOSASE FOR INSERTION SEQUENCE ELEMENT IS200"/>
    <property type="match status" value="1"/>
</dbReference>
<dbReference type="InterPro" id="IPR036515">
    <property type="entry name" value="Transposase_17_sf"/>
</dbReference>
<dbReference type="EMBL" id="BAAAZC010000002">
    <property type="protein sequence ID" value="GAA3957416.1"/>
    <property type="molecule type" value="Genomic_DNA"/>
</dbReference>
<keyword evidence="3" id="KW-1185">Reference proteome</keyword>
<protein>
    <submittedName>
        <fullName evidence="2">IS200/IS605 family transposase</fullName>
    </submittedName>
</protein>
<evidence type="ECO:0000313" key="2">
    <source>
        <dbReference type="EMBL" id="GAA3957416.1"/>
    </source>
</evidence>
<dbReference type="PANTHER" id="PTHR33360">
    <property type="entry name" value="TRANSPOSASE FOR INSERTION SEQUENCE ELEMENT IS200"/>
    <property type="match status" value="1"/>
</dbReference>
<dbReference type="SUPFAM" id="SSF143422">
    <property type="entry name" value="Transposase IS200-like"/>
    <property type="match status" value="1"/>
</dbReference>
<feature type="domain" description="Transposase IS200-like" evidence="1">
    <location>
        <begin position="5"/>
        <end position="119"/>
    </location>
</feature>
<dbReference type="SMART" id="SM01321">
    <property type="entry name" value="Y1_Tnp"/>
    <property type="match status" value="1"/>
</dbReference>
<name>A0ABP7NZZ7_9SPHI</name>
<dbReference type="InterPro" id="IPR002686">
    <property type="entry name" value="Transposase_17"/>
</dbReference>
<reference evidence="3" key="1">
    <citation type="journal article" date="2019" name="Int. J. Syst. Evol. Microbiol.">
        <title>The Global Catalogue of Microorganisms (GCM) 10K type strain sequencing project: providing services to taxonomists for standard genome sequencing and annotation.</title>
        <authorList>
            <consortium name="The Broad Institute Genomics Platform"/>
            <consortium name="The Broad Institute Genome Sequencing Center for Infectious Disease"/>
            <person name="Wu L."/>
            <person name="Ma J."/>
        </authorList>
    </citation>
    <scope>NUCLEOTIDE SEQUENCE [LARGE SCALE GENOMIC DNA]</scope>
    <source>
        <strain evidence="3">JCM 16601</strain>
    </source>
</reference>
<comment type="caution">
    <text evidence="2">The sequence shown here is derived from an EMBL/GenBank/DDBJ whole genome shotgun (WGS) entry which is preliminary data.</text>
</comment>
<dbReference type="Pfam" id="PF01797">
    <property type="entry name" value="Y1_Tnp"/>
    <property type="match status" value="1"/>
</dbReference>
<evidence type="ECO:0000259" key="1">
    <source>
        <dbReference type="SMART" id="SM01321"/>
    </source>
</evidence>
<sequence length="154" mass="18111">MPNTYTQLYIHCVFAVKYRLAVIEPQWEDDLHKYITGIVKNNGHKMLAINSATDHLHMFIGLDPQQSISEMMRLVKGDSAEFINKSGFTKRKFQWQRGYGAFSNSKSHIDGVVKYILNQKQHHLKKSFRDEYLEILKGYDVEFDEEYIFTDLLD</sequence>
<gene>
    <name evidence="2" type="primary">tnpA_1</name>
    <name evidence="2" type="ORF">GCM10022210_00700</name>
</gene>
<dbReference type="Proteomes" id="UP001500742">
    <property type="component" value="Unassembled WGS sequence"/>
</dbReference>
<proteinExistence type="predicted"/>
<accession>A0ABP7NZZ7</accession>